<dbReference type="Proteomes" id="UP000008370">
    <property type="component" value="Unassembled WGS sequence"/>
</dbReference>
<accession>K5WDI2</accession>
<gene>
    <name evidence="3" type="ORF">PHACADRAFT_27979</name>
</gene>
<dbReference type="RefSeq" id="XP_007394066.1">
    <property type="nucleotide sequence ID" value="XM_007394004.1"/>
</dbReference>
<name>K5WDI2_PHACS</name>
<evidence type="ECO:0000259" key="2">
    <source>
        <dbReference type="Pfam" id="PF08487"/>
    </source>
</evidence>
<feature type="domain" description="VIT" evidence="2">
    <location>
        <begin position="106"/>
        <end position="152"/>
    </location>
</feature>
<proteinExistence type="predicted"/>
<organism evidence="3 4">
    <name type="scientific">Phanerochaete carnosa (strain HHB-10118-sp)</name>
    <name type="common">White-rot fungus</name>
    <name type="synonym">Peniophora carnosa</name>
    <dbReference type="NCBI Taxonomy" id="650164"/>
    <lineage>
        <taxon>Eukaryota</taxon>
        <taxon>Fungi</taxon>
        <taxon>Dikarya</taxon>
        <taxon>Basidiomycota</taxon>
        <taxon>Agaricomycotina</taxon>
        <taxon>Agaricomycetes</taxon>
        <taxon>Polyporales</taxon>
        <taxon>Phanerochaetaceae</taxon>
        <taxon>Phanerochaete</taxon>
    </lineage>
</organism>
<dbReference type="KEGG" id="pco:PHACADRAFT_27979"/>
<sequence>MKAAKHVGFDNGKAGHDMGVPQTGQKLKNSSSGNGDDTASAGLMKMSYVIERVKRNLQRDSYDASFEVAGASRYMRFYSVQGHSHTEDTYLASLPLLSTFGNPPQQMIIEDSTVITAVAKEHDEARRDYENAVQLRQTAGLVELVINDNQFTDFIAQCLTGCLLQSSPSLLEPFLQYVLDLMEDNLLTRSDCRSQCHKRVLPHRTSISVDIRMQGAVRSIASPFHLTLSILDDGSSVTTCSSRYLSQDFVLCIAANGLDAPRCTVELAIAMQLNIVPKFNLLPIVNQEYIFLVTLSLM</sequence>
<feature type="compositionally biased region" description="Polar residues" evidence="1">
    <location>
        <begin position="22"/>
        <end position="37"/>
    </location>
</feature>
<dbReference type="EMBL" id="JH930471">
    <property type="protein sequence ID" value="EKM57305.1"/>
    <property type="molecule type" value="Genomic_DNA"/>
</dbReference>
<dbReference type="GeneID" id="18919519"/>
<protein>
    <recommendedName>
        <fullName evidence="2">VIT domain-containing protein</fullName>
    </recommendedName>
</protein>
<dbReference type="InterPro" id="IPR013694">
    <property type="entry name" value="VIT"/>
</dbReference>
<evidence type="ECO:0000313" key="3">
    <source>
        <dbReference type="EMBL" id="EKM57305.1"/>
    </source>
</evidence>
<reference evidence="3 4" key="1">
    <citation type="journal article" date="2012" name="BMC Genomics">
        <title>Comparative genomics of the white-rot fungi, Phanerochaete carnosa and P. chrysosporium, to elucidate the genetic basis of the distinct wood types they colonize.</title>
        <authorList>
            <person name="Suzuki H."/>
            <person name="MacDonald J."/>
            <person name="Syed K."/>
            <person name="Salamov A."/>
            <person name="Hori C."/>
            <person name="Aerts A."/>
            <person name="Henrissat B."/>
            <person name="Wiebenga A."/>
            <person name="vanKuyk P.A."/>
            <person name="Barry K."/>
            <person name="Lindquist E."/>
            <person name="LaButti K."/>
            <person name="Lapidus A."/>
            <person name="Lucas S."/>
            <person name="Coutinho P."/>
            <person name="Gong Y."/>
            <person name="Samejima M."/>
            <person name="Mahadevan R."/>
            <person name="Abou-Zaid M."/>
            <person name="de Vries R.P."/>
            <person name="Igarashi K."/>
            <person name="Yadav J.S."/>
            <person name="Grigoriev I.V."/>
            <person name="Master E.R."/>
        </authorList>
    </citation>
    <scope>NUCLEOTIDE SEQUENCE [LARGE SCALE GENOMIC DNA]</scope>
    <source>
        <strain evidence="3 4">HHB-10118-sp</strain>
    </source>
</reference>
<dbReference type="Pfam" id="PF08487">
    <property type="entry name" value="VIT"/>
    <property type="match status" value="1"/>
</dbReference>
<dbReference type="AlphaFoldDB" id="K5WDI2"/>
<dbReference type="OrthoDB" id="1729737at2759"/>
<dbReference type="STRING" id="650164.K5WDI2"/>
<feature type="region of interest" description="Disordered" evidence="1">
    <location>
        <begin position="1"/>
        <end position="39"/>
    </location>
</feature>
<evidence type="ECO:0000313" key="4">
    <source>
        <dbReference type="Proteomes" id="UP000008370"/>
    </source>
</evidence>
<dbReference type="InParanoid" id="K5WDI2"/>
<dbReference type="HOGENOM" id="CLU_934174_0_0_1"/>
<evidence type="ECO:0000256" key="1">
    <source>
        <dbReference type="SAM" id="MobiDB-lite"/>
    </source>
</evidence>
<keyword evidence="4" id="KW-1185">Reference proteome</keyword>